<dbReference type="Pfam" id="PF12833">
    <property type="entry name" value="HTH_18"/>
    <property type="match status" value="1"/>
</dbReference>
<keyword evidence="3" id="KW-0804">Transcription</keyword>
<evidence type="ECO:0000313" key="5">
    <source>
        <dbReference type="EMBL" id="QDU64280.1"/>
    </source>
</evidence>
<dbReference type="PANTHER" id="PTHR30146:SF24">
    <property type="entry name" value="XYLOSE OPERON REGULATORY PROTEIN"/>
    <property type="match status" value="1"/>
</dbReference>
<keyword evidence="1" id="KW-0805">Transcription regulation</keyword>
<accession>A0A518BBC9</accession>
<evidence type="ECO:0000256" key="2">
    <source>
        <dbReference type="ARBA" id="ARBA00023125"/>
    </source>
</evidence>
<evidence type="ECO:0000259" key="4">
    <source>
        <dbReference type="PROSITE" id="PS01124"/>
    </source>
</evidence>
<dbReference type="AlphaFoldDB" id="A0A518BBC9"/>
<dbReference type="CDD" id="cd01543">
    <property type="entry name" value="PBP1_XylR"/>
    <property type="match status" value="1"/>
</dbReference>
<dbReference type="RefSeq" id="WP_419192950.1">
    <property type="nucleotide sequence ID" value="NZ_CP036279.1"/>
</dbReference>
<reference evidence="5 6" key="1">
    <citation type="submission" date="2019-02" db="EMBL/GenBank/DDBJ databases">
        <title>Deep-cultivation of Planctomycetes and their phenomic and genomic characterization uncovers novel biology.</title>
        <authorList>
            <person name="Wiegand S."/>
            <person name="Jogler M."/>
            <person name="Boedeker C."/>
            <person name="Pinto D."/>
            <person name="Vollmers J."/>
            <person name="Rivas-Marin E."/>
            <person name="Kohn T."/>
            <person name="Peeters S.H."/>
            <person name="Heuer A."/>
            <person name="Rast P."/>
            <person name="Oberbeckmann S."/>
            <person name="Bunk B."/>
            <person name="Jeske O."/>
            <person name="Meyerdierks A."/>
            <person name="Storesund J.E."/>
            <person name="Kallscheuer N."/>
            <person name="Luecker S."/>
            <person name="Lage O.M."/>
            <person name="Pohl T."/>
            <person name="Merkel B.J."/>
            <person name="Hornburger P."/>
            <person name="Mueller R.-W."/>
            <person name="Bruemmer F."/>
            <person name="Labrenz M."/>
            <person name="Spormann A.M."/>
            <person name="Op den Camp H."/>
            <person name="Overmann J."/>
            <person name="Amann R."/>
            <person name="Jetten M.S.M."/>
            <person name="Mascher T."/>
            <person name="Medema M.H."/>
            <person name="Devos D.P."/>
            <person name="Kaster A.-K."/>
            <person name="Ovreas L."/>
            <person name="Rohde M."/>
            <person name="Galperin M.Y."/>
            <person name="Jogler C."/>
        </authorList>
    </citation>
    <scope>NUCLEOTIDE SEQUENCE [LARGE SCALE GENOMIC DNA]</scope>
    <source>
        <strain evidence="5 6">Pan216</strain>
    </source>
</reference>
<dbReference type="InterPro" id="IPR009057">
    <property type="entry name" value="Homeodomain-like_sf"/>
</dbReference>
<dbReference type="Proteomes" id="UP000317093">
    <property type="component" value="Chromosome"/>
</dbReference>
<dbReference type="PANTHER" id="PTHR30146">
    <property type="entry name" value="LACI-RELATED TRANSCRIPTIONAL REPRESSOR"/>
    <property type="match status" value="1"/>
</dbReference>
<evidence type="ECO:0000256" key="1">
    <source>
        <dbReference type="ARBA" id="ARBA00023015"/>
    </source>
</evidence>
<protein>
    <submittedName>
        <fullName evidence="5">Xylose operon regulatory protein</fullName>
    </submittedName>
</protein>
<dbReference type="InterPro" id="IPR028082">
    <property type="entry name" value="Peripla_BP_I"/>
</dbReference>
<dbReference type="PROSITE" id="PS00041">
    <property type="entry name" value="HTH_ARAC_FAMILY_1"/>
    <property type="match status" value="1"/>
</dbReference>
<dbReference type="PROSITE" id="PS01124">
    <property type="entry name" value="HTH_ARAC_FAMILY_2"/>
    <property type="match status" value="1"/>
</dbReference>
<dbReference type="KEGG" id="knv:Pan216_51690"/>
<keyword evidence="6" id="KW-1185">Reference proteome</keyword>
<dbReference type="SUPFAM" id="SSF46689">
    <property type="entry name" value="Homeodomain-like"/>
    <property type="match status" value="1"/>
</dbReference>
<keyword evidence="2" id="KW-0238">DNA-binding</keyword>
<proteinExistence type="predicted"/>
<sequence>MDLDFTRVYTQNHAPSRGTEFAGGLTGDMRGKGNLRFGEMDPMASESNILLLIETSSGFTRRLIRGVSEFCNRQSRWNLQLDEGGPEMLGENWNRRKSSWRQESRPDGIIAHVESPAIWSELCETGLPLINVSGIDWGESVPWVDVNNRTVCRMVVDDFVGRGFKELAYCGVESIPWSQRRHRFFEHECGKRKVNCRARQLPGLALDLAEMRRLAEWLSSLPKPFAVMGCNDACARWVATACLHANLRVPDEAAIIGVDNDELVCELSEPTLSSVIPNTEKIGHAAAVVLDEILTHGRPVHPIPNIDPIGIESRHSTDAAAIGQDLIRLAMRFVHGHAHEGINVDDVLRSVPISRTALENGFRQMLGRTPLAELTRLRMLKARQLLTSTSLSLTEIASRVGYDRVDYFSTVFKREHGVSPSSFRKDASNS</sequence>
<organism evidence="5 6">
    <name type="scientific">Kolteria novifilia</name>
    <dbReference type="NCBI Taxonomy" id="2527975"/>
    <lineage>
        <taxon>Bacteria</taxon>
        <taxon>Pseudomonadati</taxon>
        <taxon>Planctomycetota</taxon>
        <taxon>Planctomycetia</taxon>
        <taxon>Kolteriales</taxon>
        <taxon>Kolteriaceae</taxon>
        <taxon>Kolteria</taxon>
    </lineage>
</organism>
<dbReference type="EMBL" id="CP036279">
    <property type="protein sequence ID" value="QDU64280.1"/>
    <property type="molecule type" value="Genomic_DNA"/>
</dbReference>
<dbReference type="InterPro" id="IPR018060">
    <property type="entry name" value="HTH_AraC"/>
</dbReference>
<dbReference type="GO" id="GO:0000976">
    <property type="term" value="F:transcription cis-regulatory region binding"/>
    <property type="evidence" value="ECO:0007669"/>
    <property type="project" value="TreeGrafter"/>
</dbReference>
<dbReference type="InterPro" id="IPR018062">
    <property type="entry name" value="HTH_AraC-typ_CS"/>
</dbReference>
<evidence type="ECO:0000256" key="3">
    <source>
        <dbReference type="ARBA" id="ARBA00023163"/>
    </source>
</evidence>
<dbReference type="SMART" id="SM00342">
    <property type="entry name" value="HTH_ARAC"/>
    <property type="match status" value="1"/>
</dbReference>
<evidence type="ECO:0000313" key="6">
    <source>
        <dbReference type="Proteomes" id="UP000317093"/>
    </source>
</evidence>
<dbReference type="GO" id="GO:0003700">
    <property type="term" value="F:DNA-binding transcription factor activity"/>
    <property type="evidence" value="ECO:0007669"/>
    <property type="project" value="InterPro"/>
</dbReference>
<dbReference type="Pfam" id="PF13377">
    <property type="entry name" value="Peripla_BP_3"/>
    <property type="match status" value="1"/>
</dbReference>
<dbReference type="PRINTS" id="PR00032">
    <property type="entry name" value="HTHARAC"/>
</dbReference>
<dbReference type="InterPro" id="IPR020449">
    <property type="entry name" value="Tscrpt_reg_AraC-type_HTH"/>
</dbReference>
<gene>
    <name evidence="5" type="primary">xylR_6</name>
    <name evidence="5" type="ORF">Pan216_51690</name>
</gene>
<dbReference type="Gene3D" id="1.10.10.60">
    <property type="entry name" value="Homeodomain-like"/>
    <property type="match status" value="2"/>
</dbReference>
<feature type="domain" description="HTH araC/xylS-type" evidence="4">
    <location>
        <begin position="328"/>
        <end position="426"/>
    </location>
</feature>
<dbReference type="InterPro" id="IPR046335">
    <property type="entry name" value="LacI/GalR-like_sensor"/>
</dbReference>
<name>A0A518BBC9_9BACT</name>
<dbReference type="Gene3D" id="3.40.50.2300">
    <property type="match status" value="2"/>
</dbReference>
<dbReference type="SUPFAM" id="SSF53822">
    <property type="entry name" value="Periplasmic binding protein-like I"/>
    <property type="match status" value="1"/>
</dbReference>